<keyword evidence="4" id="KW-0575">Peroxidase</keyword>
<evidence type="ECO:0000313" key="9">
    <source>
        <dbReference type="EMBL" id="KAJ6797183.1"/>
    </source>
</evidence>
<reference evidence="9" key="1">
    <citation type="journal article" date="2023" name="GigaByte">
        <title>Genome assembly of the bearded iris, Iris pallida Lam.</title>
        <authorList>
            <person name="Bruccoleri R.E."/>
            <person name="Oakeley E.J."/>
            <person name="Faust A.M.E."/>
            <person name="Altorfer M."/>
            <person name="Dessus-Babus S."/>
            <person name="Burckhardt D."/>
            <person name="Oertli M."/>
            <person name="Naumann U."/>
            <person name="Petersen F."/>
            <person name="Wong J."/>
        </authorList>
    </citation>
    <scope>NUCLEOTIDE SEQUENCE</scope>
    <source>
        <strain evidence="9">GSM-AAB239-AS_SAM_17_03QT</strain>
    </source>
</reference>
<dbReference type="EMBL" id="JANAVB010041017">
    <property type="protein sequence ID" value="KAJ6797183.1"/>
    <property type="molecule type" value="Genomic_DNA"/>
</dbReference>
<accession>A0AAX6DZP2</accession>
<dbReference type="GO" id="GO:0042744">
    <property type="term" value="P:hydrogen peroxide catabolic process"/>
    <property type="evidence" value="ECO:0007669"/>
    <property type="project" value="TreeGrafter"/>
</dbReference>
<keyword evidence="10" id="KW-1185">Reference proteome</keyword>
<evidence type="ECO:0000256" key="7">
    <source>
        <dbReference type="ARBA" id="ARBA00031688"/>
    </source>
</evidence>
<proteinExistence type="inferred from homology"/>
<reference evidence="9" key="2">
    <citation type="submission" date="2023-04" db="EMBL/GenBank/DDBJ databases">
        <authorList>
            <person name="Bruccoleri R.E."/>
            <person name="Oakeley E.J."/>
            <person name="Faust A.-M."/>
            <person name="Dessus-Babus S."/>
            <person name="Altorfer M."/>
            <person name="Burckhardt D."/>
            <person name="Oertli M."/>
            <person name="Naumann U."/>
            <person name="Petersen F."/>
            <person name="Wong J."/>
        </authorList>
    </citation>
    <scope>NUCLEOTIDE SEQUENCE</scope>
    <source>
        <strain evidence="9">GSM-AAB239-AS_SAM_17_03QT</strain>
        <tissue evidence="9">Leaf</tissue>
    </source>
</reference>
<evidence type="ECO:0000313" key="10">
    <source>
        <dbReference type="Proteomes" id="UP001140949"/>
    </source>
</evidence>
<dbReference type="InterPro" id="IPR013740">
    <property type="entry name" value="Redoxin"/>
</dbReference>
<dbReference type="AlphaFoldDB" id="A0AAX6DZP2"/>
<dbReference type="GO" id="GO:0005737">
    <property type="term" value="C:cytoplasm"/>
    <property type="evidence" value="ECO:0007669"/>
    <property type="project" value="TreeGrafter"/>
</dbReference>
<evidence type="ECO:0000259" key="8">
    <source>
        <dbReference type="Pfam" id="PF08534"/>
    </source>
</evidence>
<comment type="catalytic activity">
    <reaction evidence="1">
        <text>[glutaredoxin]-dithiol + a hydroperoxide = [glutaredoxin]-disulfide + an alcohol + H2O</text>
        <dbReference type="Rhea" id="RHEA:62624"/>
        <dbReference type="Rhea" id="RHEA-COMP:10729"/>
        <dbReference type="Rhea" id="RHEA-COMP:10730"/>
        <dbReference type="ChEBI" id="CHEBI:15377"/>
        <dbReference type="ChEBI" id="CHEBI:29950"/>
        <dbReference type="ChEBI" id="CHEBI:30879"/>
        <dbReference type="ChEBI" id="CHEBI:35924"/>
        <dbReference type="ChEBI" id="CHEBI:50058"/>
        <dbReference type="EC" id="1.11.1.25"/>
    </reaction>
</comment>
<dbReference type="SUPFAM" id="SSF52833">
    <property type="entry name" value="Thioredoxin-like"/>
    <property type="match status" value="1"/>
</dbReference>
<dbReference type="InterPro" id="IPR037944">
    <property type="entry name" value="PRX5-like"/>
</dbReference>
<dbReference type="Gene3D" id="3.40.30.10">
    <property type="entry name" value="Glutaredoxin"/>
    <property type="match status" value="1"/>
</dbReference>
<keyword evidence="5" id="KW-0049">Antioxidant</keyword>
<name>A0AAX6DZP2_IRIPA</name>
<comment type="caution">
    <text evidence="9">The sequence shown here is derived from an EMBL/GenBank/DDBJ whole genome shotgun (WGS) entry which is preliminary data.</text>
</comment>
<dbReference type="Proteomes" id="UP001140949">
    <property type="component" value="Unassembled WGS sequence"/>
</dbReference>
<gene>
    <name evidence="9" type="ORF">M6B38_110465</name>
</gene>
<dbReference type="InterPro" id="IPR036249">
    <property type="entry name" value="Thioredoxin-like_sf"/>
</dbReference>
<sequence length="243" mass="25077">MAASVNNIAATFASALSSSEHHHSPATSSALSIVSSSATAAASVRPIFASWNPHSSLPLSSCSSLLSLYGPPGPLRRPLLRRRHSPRLPNITLFCLDDTDTPRSVSLSSLSPPGRRSVLLSVPGAFLSPRRRPRPFSAESLVRRAGDLRRRGAGAVGIVSANDVFVMRAWGEALGAAEGGVAMLSDPDAALARAVGMAADFTGGPEGLVGVRSEGFCLVAEDGAVKALFAHGAGGFDDVIRAL</sequence>
<keyword evidence="6" id="KW-0560">Oxidoreductase</keyword>
<dbReference type="PANTHER" id="PTHR10430">
    <property type="entry name" value="PEROXIREDOXIN"/>
    <property type="match status" value="1"/>
</dbReference>
<evidence type="ECO:0000256" key="6">
    <source>
        <dbReference type="ARBA" id="ARBA00023002"/>
    </source>
</evidence>
<dbReference type="EC" id="1.11.1.25" evidence="3"/>
<dbReference type="PANTHER" id="PTHR10430:SF16">
    <property type="entry name" value="PEROXIREDOXIN-5, MITOCHONDRIAL"/>
    <property type="match status" value="1"/>
</dbReference>
<comment type="similarity">
    <text evidence="2">Belongs to the peroxiredoxin family. Prx5 subfamily.</text>
</comment>
<protein>
    <recommendedName>
        <fullName evidence="3">glutaredoxin-dependent peroxiredoxin</fullName>
        <ecNumber evidence="3">1.11.1.25</ecNumber>
    </recommendedName>
    <alternativeName>
        <fullName evidence="7">Glutaredoxin-dependent peroxiredoxin</fullName>
    </alternativeName>
</protein>
<dbReference type="GO" id="GO:0034599">
    <property type="term" value="P:cellular response to oxidative stress"/>
    <property type="evidence" value="ECO:0007669"/>
    <property type="project" value="InterPro"/>
</dbReference>
<dbReference type="Pfam" id="PF08534">
    <property type="entry name" value="Redoxin"/>
    <property type="match status" value="1"/>
</dbReference>
<dbReference type="GO" id="GO:0045454">
    <property type="term" value="P:cell redox homeostasis"/>
    <property type="evidence" value="ECO:0007669"/>
    <property type="project" value="TreeGrafter"/>
</dbReference>
<organism evidence="9 10">
    <name type="scientific">Iris pallida</name>
    <name type="common">Sweet iris</name>
    <dbReference type="NCBI Taxonomy" id="29817"/>
    <lineage>
        <taxon>Eukaryota</taxon>
        <taxon>Viridiplantae</taxon>
        <taxon>Streptophyta</taxon>
        <taxon>Embryophyta</taxon>
        <taxon>Tracheophyta</taxon>
        <taxon>Spermatophyta</taxon>
        <taxon>Magnoliopsida</taxon>
        <taxon>Liliopsida</taxon>
        <taxon>Asparagales</taxon>
        <taxon>Iridaceae</taxon>
        <taxon>Iridoideae</taxon>
        <taxon>Irideae</taxon>
        <taxon>Iris</taxon>
    </lineage>
</organism>
<evidence type="ECO:0000256" key="3">
    <source>
        <dbReference type="ARBA" id="ARBA00013016"/>
    </source>
</evidence>
<evidence type="ECO:0000256" key="2">
    <source>
        <dbReference type="ARBA" id="ARBA00010505"/>
    </source>
</evidence>
<dbReference type="GO" id="GO:0008379">
    <property type="term" value="F:thioredoxin peroxidase activity"/>
    <property type="evidence" value="ECO:0007669"/>
    <property type="project" value="InterPro"/>
</dbReference>
<evidence type="ECO:0000256" key="4">
    <source>
        <dbReference type="ARBA" id="ARBA00022559"/>
    </source>
</evidence>
<evidence type="ECO:0000256" key="1">
    <source>
        <dbReference type="ARBA" id="ARBA00001711"/>
    </source>
</evidence>
<feature type="domain" description="Redoxin" evidence="8">
    <location>
        <begin position="88"/>
        <end position="232"/>
    </location>
</feature>
<evidence type="ECO:0000256" key="5">
    <source>
        <dbReference type="ARBA" id="ARBA00022862"/>
    </source>
</evidence>